<dbReference type="CDD" id="cd00082">
    <property type="entry name" value="HisKA"/>
    <property type="match status" value="1"/>
</dbReference>
<dbReference type="InterPro" id="IPR003661">
    <property type="entry name" value="HisK_dim/P_dom"/>
</dbReference>
<dbReference type="Gene3D" id="1.10.287.130">
    <property type="match status" value="1"/>
</dbReference>
<dbReference type="InterPro" id="IPR036097">
    <property type="entry name" value="HisK_dim/P_sf"/>
</dbReference>
<dbReference type="PROSITE" id="PS50109">
    <property type="entry name" value="HIS_KIN"/>
    <property type="match status" value="1"/>
</dbReference>
<dbReference type="SMART" id="SM00388">
    <property type="entry name" value="HisKA"/>
    <property type="match status" value="1"/>
</dbReference>
<comment type="catalytic activity">
    <reaction evidence="1">
        <text>ATP + protein L-histidine = ADP + protein N-phospho-L-histidine.</text>
        <dbReference type="EC" id="2.7.13.3"/>
    </reaction>
</comment>
<evidence type="ECO:0000256" key="4">
    <source>
        <dbReference type="ARBA" id="ARBA00022553"/>
    </source>
</evidence>
<evidence type="ECO:0000256" key="10">
    <source>
        <dbReference type="SAM" id="Coils"/>
    </source>
</evidence>
<dbReference type="PRINTS" id="PR01780">
    <property type="entry name" value="LANTIREGPROT"/>
</dbReference>
<keyword evidence="8" id="KW-0067">ATP-binding</keyword>
<dbReference type="GO" id="GO:0000155">
    <property type="term" value="F:phosphorelay sensor kinase activity"/>
    <property type="evidence" value="ECO:0007669"/>
    <property type="project" value="InterPro"/>
</dbReference>
<dbReference type="AlphaFoldDB" id="A0A168QZH6"/>
<dbReference type="EMBL" id="LVJI01000001">
    <property type="protein sequence ID" value="OAB48396.1"/>
    <property type="molecule type" value="Genomic_DNA"/>
</dbReference>
<keyword evidence="9" id="KW-0902">Two-component regulatory system</keyword>
<dbReference type="Proteomes" id="UP000077355">
    <property type="component" value="Unassembled WGS sequence"/>
</dbReference>
<dbReference type="RefSeq" id="WP_068646027.1">
    <property type="nucleotide sequence ID" value="NZ_CP043611.1"/>
</dbReference>
<dbReference type="InterPro" id="IPR050351">
    <property type="entry name" value="BphY/WalK/GraS-like"/>
</dbReference>
<dbReference type="PANTHER" id="PTHR45453">
    <property type="entry name" value="PHOSPHATE REGULON SENSOR PROTEIN PHOR"/>
    <property type="match status" value="1"/>
</dbReference>
<reference evidence="12 13" key="1">
    <citation type="submission" date="2016-03" db="EMBL/GenBank/DDBJ databases">
        <title>Draft genome sequence of Paenibacillus antarcticus CECT 5836.</title>
        <authorList>
            <person name="Shin S.-K."/>
            <person name="Yi H."/>
        </authorList>
    </citation>
    <scope>NUCLEOTIDE SEQUENCE [LARGE SCALE GENOMIC DNA]</scope>
    <source>
        <strain evidence="12 13">CECT 5836</strain>
    </source>
</reference>
<keyword evidence="4" id="KW-0597">Phosphoprotein</keyword>
<comment type="caution">
    <text evidence="12">The sequence shown here is derived from an EMBL/GenBank/DDBJ whole genome shotgun (WGS) entry which is preliminary data.</text>
</comment>
<evidence type="ECO:0000256" key="6">
    <source>
        <dbReference type="ARBA" id="ARBA00022741"/>
    </source>
</evidence>
<evidence type="ECO:0000313" key="13">
    <source>
        <dbReference type="Proteomes" id="UP000077355"/>
    </source>
</evidence>
<organism evidence="12 13">
    <name type="scientific">Paenibacillus antarcticus</name>
    <dbReference type="NCBI Taxonomy" id="253703"/>
    <lineage>
        <taxon>Bacteria</taxon>
        <taxon>Bacillati</taxon>
        <taxon>Bacillota</taxon>
        <taxon>Bacilli</taxon>
        <taxon>Bacillales</taxon>
        <taxon>Paenibacillaceae</taxon>
        <taxon>Paenibacillus</taxon>
    </lineage>
</organism>
<dbReference type="InterPro" id="IPR005467">
    <property type="entry name" value="His_kinase_dom"/>
</dbReference>
<keyword evidence="10" id="KW-0175">Coiled coil</keyword>
<dbReference type="SMART" id="SM00387">
    <property type="entry name" value="HATPase_c"/>
    <property type="match status" value="1"/>
</dbReference>
<dbReference type="PANTHER" id="PTHR45453:SF1">
    <property type="entry name" value="PHOSPHATE REGULON SENSOR PROTEIN PHOR"/>
    <property type="match status" value="1"/>
</dbReference>
<evidence type="ECO:0000256" key="1">
    <source>
        <dbReference type="ARBA" id="ARBA00000085"/>
    </source>
</evidence>
<dbReference type="Pfam" id="PF02518">
    <property type="entry name" value="HATPase_c"/>
    <property type="match status" value="1"/>
</dbReference>
<dbReference type="InterPro" id="IPR036890">
    <property type="entry name" value="HATPase_C_sf"/>
</dbReference>
<dbReference type="SUPFAM" id="SSF47384">
    <property type="entry name" value="Homodimeric domain of signal transducing histidine kinase"/>
    <property type="match status" value="1"/>
</dbReference>
<comment type="subcellular location">
    <subcellularLocation>
        <location evidence="2">Membrane</location>
    </subcellularLocation>
</comment>
<dbReference type="GO" id="GO:0004721">
    <property type="term" value="F:phosphoprotein phosphatase activity"/>
    <property type="evidence" value="ECO:0007669"/>
    <property type="project" value="TreeGrafter"/>
</dbReference>
<dbReference type="InterPro" id="IPR003594">
    <property type="entry name" value="HATPase_dom"/>
</dbReference>
<sequence>MLIFNVVTLLLLGWMFARWLLLKREIKSVTTQLTYYRNSDSLQKIEVSLIDKDMEQLTVEVNLLMDTIAQETAEKRRTEHELKQAVANISHDLRTPLTSILGYLQLLNGEDLTIEERVEYQGVAISRGNRLKSLLNDFFELSVIESMDYELSIKRVNMNDLLTNTLLGYYDSFMEKDKEPLVTIPEHSLYIMADESAVKRVIENLLNNALSHGKGNVSVALEQFGRYIRLIICNEVYVAVDMRMIFDRFYTEDQVRTGLGKGLGLSITKSLMEKMRGSIRAECDNAEISMICEWMESRPN</sequence>
<evidence type="ECO:0000256" key="7">
    <source>
        <dbReference type="ARBA" id="ARBA00022777"/>
    </source>
</evidence>
<dbReference type="EC" id="2.7.13.3" evidence="3"/>
<dbReference type="GO" id="GO:0005524">
    <property type="term" value="F:ATP binding"/>
    <property type="evidence" value="ECO:0007669"/>
    <property type="project" value="UniProtKB-KW"/>
</dbReference>
<name>A0A168QZH6_9BACL</name>
<evidence type="ECO:0000256" key="9">
    <source>
        <dbReference type="ARBA" id="ARBA00023012"/>
    </source>
</evidence>
<feature type="coiled-coil region" evidence="10">
    <location>
        <begin position="54"/>
        <end position="88"/>
    </location>
</feature>
<accession>A0A168QZH6</accession>
<keyword evidence="6" id="KW-0547">Nucleotide-binding</keyword>
<dbReference type="CDD" id="cd00075">
    <property type="entry name" value="HATPase"/>
    <property type="match status" value="1"/>
</dbReference>
<dbReference type="OrthoDB" id="9792991at2"/>
<dbReference type="InterPro" id="IPR008358">
    <property type="entry name" value="Sig_transdc_His_kin/Pase_MprB"/>
</dbReference>
<evidence type="ECO:0000313" key="12">
    <source>
        <dbReference type="EMBL" id="OAB48396.1"/>
    </source>
</evidence>
<evidence type="ECO:0000256" key="3">
    <source>
        <dbReference type="ARBA" id="ARBA00012438"/>
    </source>
</evidence>
<dbReference type="GO" id="GO:0016036">
    <property type="term" value="P:cellular response to phosphate starvation"/>
    <property type="evidence" value="ECO:0007669"/>
    <property type="project" value="TreeGrafter"/>
</dbReference>
<dbReference type="GO" id="GO:0005886">
    <property type="term" value="C:plasma membrane"/>
    <property type="evidence" value="ECO:0007669"/>
    <property type="project" value="TreeGrafter"/>
</dbReference>
<dbReference type="Pfam" id="PF00512">
    <property type="entry name" value="HisKA"/>
    <property type="match status" value="1"/>
</dbReference>
<feature type="domain" description="Histidine kinase" evidence="11">
    <location>
        <begin position="88"/>
        <end position="282"/>
    </location>
</feature>
<evidence type="ECO:0000259" key="11">
    <source>
        <dbReference type="PROSITE" id="PS50109"/>
    </source>
</evidence>
<protein>
    <recommendedName>
        <fullName evidence="3">histidine kinase</fullName>
        <ecNumber evidence="3">2.7.13.3</ecNumber>
    </recommendedName>
</protein>
<evidence type="ECO:0000256" key="8">
    <source>
        <dbReference type="ARBA" id="ARBA00022840"/>
    </source>
</evidence>
<evidence type="ECO:0000256" key="2">
    <source>
        <dbReference type="ARBA" id="ARBA00004370"/>
    </source>
</evidence>
<keyword evidence="7" id="KW-0418">Kinase</keyword>
<keyword evidence="13" id="KW-1185">Reference proteome</keyword>
<dbReference type="SUPFAM" id="SSF55874">
    <property type="entry name" value="ATPase domain of HSP90 chaperone/DNA topoisomerase II/histidine kinase"/>
    <property type="match status" value="1"/>
</dbReference>
<evidence type="ECO:0000256" key="5">
    <source>
        <dbReference type="ARBA" id="ARBA00022679"/>
    </source>
</evidence>
<keyword evidence="5" id="KW-0808">Transferase</keyword>
<proteinExistence type="predicted"/>
<gene>
    <name evidence="12" type="ORF">PBAT_01830</name>
</gene>
<dbReference type="Gene3D" id="3.30.565.10">
    <property type="entry name" value="Histidine kinase-like ATPase, C-terminal domain"/>
    <property type="match status" value="1"/>
</dbReference>